<protein>
    <recommendedName>
        <fullName evidence="3">Class II aldolase/adducin N-terminal domain-containing protein</fullName>
    </recommendedName>
</protein>
<organism evidence="4">
    <name type="scientific">hydrothermal vent metagenome</name>
    <dbReference type="NCBI Taxonomy" id="652676"/>
    <lineage>
        <taxon>unclassified sequences</taxon>
        <taxon>metagenomes</taxon>
        <taxon>ecological metagenomes</taxon>
    </lineage>
</organism>
<evidence type="ECO:0000256" key="2">
    <source>
        <dbReference type="ARBA" id="ARBA00023239"/>
    </source>
</evidence>
<proteinExistence type="predicted"/>
<dbReference type="GO" id="GO:0019323">
    <property type="term" value="P:pentose catabolic process"/>
    <property type="evidence" value="ECO:0007669"/>
    <property type="project" value="TreeGrafter"/>
</dbReference>
<dbReference type="PANTHER" id="PTHR22789">
    <property type="entry name" value="FUCULOSE PHOSPHATE ALDOLASE"/>
    <property type="match status" value="1"/>
</dbReference>
<dbReference type="EMBL" id="UOEI01000069">
    <property type="protein sequence ID" value="VAV91760.1"/>
    <property type="molecule type" value="Genomic_DNA"/>
</dbReference>
<dbReference type="Pfam" id="PF00596">
    <property type="entry name" value="Aldolase_II"/>
    <property type="match status" value="1"/>
</dbReference>
<reference evidence="4" key="1">
    <citation type="submission" date="2018-06" db="EMBL/GenBank/DDBJ databases">
        <authorList>
            <person name="Zhirakovskaya E."/>
        </authorList>
    </citation>
    <scope>NUCLEOTIDE SEQUENCE</scope>
</reference>
<dbReference type="GO" id="GO:0046872">
    <property type="term" value="F:metal ion binding"/>
    <property type="evidence" value="ECO:0007669"/>
    <property type="project" value="UniProtKB-KW"/>
</dbReference>
<dbReference type="InterPro" id="IPR036409">
    <property type="entry name" value="Aldolase_II/adducin_N_sf"/>
</dbReference>
<keyword evidence="2" id="KW-0456">Lyase</keyword>
<keyword evidence="1" id="KW-0479">Metal-binding</keyword>
<evidence type="ECO:0000313" key="4">
    <source>
        <dbReference type="EMBL" id="VAV91760.1"/>
    </source>
</evidence>
<feature type="domain" description="Class II aldolase/adducin N-terminal" evidence="3">
    <location>
        <begin position="16"/>
        <end position="197"/>
    </location>
</feature>
<dbReference type="Gene3D" id="3.40.225.10">
    <property type="entry name" value="Class II aldolase/adducin N-terminal domain"/>
    <property type="match status" value="1"/>
</dbReference>
<dbReference type="SUPFAM" id="SSF53639">
    <property type="entry name" value="AraD/HMP-PK domain-like"/>
    <property type="match status" value="1"/>
</dbReference>
<evidence type="ECO:0000256" key="1">
    <source>
        <dbReference type="ARBA" id="ARBA00022723"/>
    </source>
</evidence>
<dbReference type="SMART" id="SM01007">
    <property type="entry name" value="Aldolase_II"/>
    <property type="match status" value="1"/>
</dbReference>
<name>A0A3B0RFN9_9ZZZZ</name>
<dbReference type="InterPro" id="IPR001303">
    <property type="entry name" value="Aldolase_II/adducin_N"/>
</dbReference>
<accession>A0A3B0RFN9</accession>
<gene>
    <name evidence="4" type="ORF">MNBD_ACTINO01-1410</name>
</gene>
<dbReference type="GO" id="GO:0016832">
    <property type="term" value="F:aldehyde-lyase activity"/>
    <property type="evidence" value="ECO:0007669"/>
    <property type="project" value="TreeGrafter"/>
</dbReference>
<dbReference type="PANTHER" id="PTHR22789:SF0">
    <property type="entry name" value="3-OXO-TETRONATE 4-PHOSPHATE DECARBOXYLASE-RELATED"/>
    <property type="match status" value="1"/>
</dbReference>
<evidence type="ECO:0000259" key="3">
    <source>
        <dbReference type="SMART" id="SM01007"/>
    </source>
</evidence>
<dbReference type="GO" id="GO:0005829">
    <property type="term" value="C:cytosol"/>
    <property type="evidence" value="ECO:0007669"/>
    <property type="project" value="TreeGrafter"/>
</dbReference>
<dbReference type="AlphaFoldDB" id="A0A3B0RFN9"/>
<dbReference type="InterPro" id="IPR050197">
    <property type="entry name" value="Aldolase_class_II_sugar_metab"/>
</dbReference>
<sequence length="252" mass="27029">MALDNHSDIVQTESAEQVALACRIIAAFGHEDLTLGHVSVRRPGDDRAYIKRKGIALGEVTPDDVIALQLDDPECLSAPGMHLEASIHAEIYRSRPDVGAVIHSHPLYATALGATATDAPHLEFLTHDSVLFVDGLGVYADSAQLITTSEQGKGVAEALGSRRAALLKNHGVVIVGEDIRWAVMAAVTLERAVRLQSLARSLGTLDPLSREAAEVIFPAKYQDGLLDEYWAMWTRRYAAAAVDDSPDGGEGT</sequence>